<dbReference type="PROSITE" id="PS51257">
    <property type="entry name" value="PROKAR_LIPOPROTEIN"/>
    <property type="match status" value="1"/>
</dbReference>
<dbReference type="EMBL" id="QFPW01000015">
    <property type="protein sequence ID" value="PZQ47794.1"/>
    <property type="molecule type" value="Genomic_DNA"/>
</dbReference>
<dbReference type="AlphaFoldDB" id="A0A2W5N3X7"/>
<evidence type="ECO:0000313" key="2">
    <source>
        <dbReference type="EMBL" id="PZQ47794.1"/>
    </source>
</evidence>
<evidence type="ECO:0000313" key="3">
    <source>
        <dbReference type="Proteomes" id="UP000249185"/>
    </source>
</evidence>
<accession>A0A2W5N3X7</accession>
<evidence type="ECO:0008006" key="4">
    <source>
        <dbReference type="Google" id="ProtNLM"/>
    </source>
</evidence>
<evidence type="ECO:0000256" key="1">
    <source>
        <dbReference type="SAM" id="MobiDB-lite"/>
    </source>
</evidence>
<comment type="caution">
    <text evidence="2">The sequence shown here is derived from an EMBL/GenBank/DDBJ whole genome shotgun (WGS) entry which is preliminary data.</text>
</comment>
<proteinExistence type="predicted"/>
<organism evidence="2 3">
    <name type="scientific">Rhodovulum sulfidophilum</name>
    <name type="common">Rhodobacter sulfidophilus</name>
    <dbReference type="NCBI Taxonomy" id="35806"/>
    <lineage>
        <taxon>Bacteria</taxon>
        <taxon>Pseudomonadati</taxon>
        <taxon>Pseudomonadota</taxon>
        <taxon>Alphaproteobacteria</taxon>
        <taxon>Rhodobacterales</taxon>
        <taxon>Paracoccaceae</taxon>
        <taxon>Rhodovulum</taxon>
    </lineage>
</organism>
<feature type="region of interest" description="Disordered" evidence="1">
    <location>
        <begin position="34"/>
        <end position="70"/>
    </location>
</feature>
<reference evidence="2 3" key="1">
    <citation type="submission" date="2017-08" db="EMBL/GenBank/DDBJ databases">
        <title>Infants hospitalized years apart are colonized by the same room-sourced microbial strains.</title>
        <authorList>
            <person name="Brooks B."/>
            <person name="Olm M.R."/>
            <person name="Firek B.A."/>
            <person name="Baker R."/>
            <person name="Thomas B.C."/>
            <person name="Morowitz M.J."/>
            <person name="Banfield J.F."/>
        </authorList>
    </citation>
    <scope>NUCLEOTIDE SEQUENCE [LARGE SCALE GENOMIC DNA]</scope>
    <source>
        <strain evidence="2">S2_005_002_R2_34</strain>
    </source>
</reference>
<sequence>MIRPSRLVSLGPRPTAALLALGLLAGCQDQPANLGPDAPALPQGGGSAAEMGPGFCESAPPTDPTLANEWNHMCMPGR</sequence>
<protein>
    <recommendedName>
        <fullName evidence="4">Lipoprotein</fullName>
    </recommendedName>
</protein>
<name>A0A2W5N3X7_RHOSU</name>
<gene>
    <name evidence="2" type="ORF">DI556_16410</name>
</gene>
<dbReference type="Proteomes" id="UP000249185">
    <property type="component" value="Unassembled WGS sequence"/>
</dbReference>